<organism evidence="1 2">
    <name type="scientific">[Candida] subhashii</name>
    <dbReference type="NCBI Taxonomy" id="561895"/>
    <lineage>
        <taxon>Eukaryota</taxon>
        <taxon>Fungi</taxon>
        <taxon>Dikarya</taxon>
        <taxon>Ascomycota</taxon>
        <taxon>Saccharomycotina</taxon>
        <taxon>Pichiomycetes</taxon>
        <taxon>Debaryomycetaceae</taxon>
        <taxon>Spathaspora</taxon>
    </lineage>
</organism>
<dbReference type="RefSeq" id="XP_049262728.1">
    <property type="nucleotide sequence ID" value="XM_049407942.1"/>
</dbReference>
<evidence type="ECO:0000313" key="2">
    <source>
        <dbReference type="Proteomes" id="UP000694255"/>
    </source>
</evidence>
<accession>A0A8J5UVU7</accession>
<gene>
    <name evidence="1" type="ORF">J8A68_004026</name>
</gene>
<proteinExistence type="predicted"/>
<name>A0A8J5UVU7_9ASCO</name>
<dbReference type="Proteomes" id="UP000694255">
    <property type="component" value="Unassembled WGS sequence"/>
</dbReference>
<dbReference type="EMBL" id="JAGSYN010000178">
    <property type="protein sequence ID" value="KAG7662495.1"/>
    <property type="molecule type" value="Genomic_DNA"/>
</dbReference>
<dbReference type="OrthoDB" id="4012145at2759"/>
<evidence type="ECO:0000313" key="1">
    <source>
        <dbReference type="EMBL" id="KAG7662495.1"/>
    </source>
</evidence>
<dbReference type="GeneID" id="73470826"/>
<protein>
    <submittedName>
        <fullName evidence="1">Uncharacterized protein</fullName>
    </submittedName>
</protein>
<comment type="caution">
    <text evidence="1">The sequence shown here is derived from an EMBL/GenBank/DDBJ whole genome shotgun (WGS) entry which is preliminary data.</text>
</comment>
<keyword evidence="2" id="KW-1185">Reference proteome</keyword>
<sequence>MITAAGLGLSVFLGCATRRLQVIIMAGPTPPRSIHRLTGYALSSALYVGVYFGFDRIIENNKKLIQRRLAILREQRAIEDDFFNFEEEPDHRHLVDRKGLLLNLVDRIGAPNK</sequence>
<dbReference type="AlphaFoldDB" id="A0A8J5UVU7"/>
<reference evidence="1 2" key="1">
    <citation type="journal article" date="2021" name="DNA Res.">
        <title>Genome analysis of Candida subhashii reveals its hybrid nature and dual mitochondrial genome conformations.</title>
        <authorList>
            <person name="Mixao V."/>
            <person name="Hegedusova E."/>
            <person name="Saus E."/>
            <person name="Pryszcz L.P."/>
            <person name="Cillingova A."/>
            <person name="Nosek J."/>
            <person name="Gabaldon T."/>
        </authorList>
    </citation>
    <scope>NUCLEOTIDE SEQUENCE [LARGE SCALE GENOMIC DNA]</scope>
    <source>
        <strain evidence="1 2">CBS 10753</strain>
    </source>
</reference>